<feature type="region of interest" description="Disordered" evidence="2">
    <location>
        <begin position="95"/>
        <end position="133"/>
    </location>
</feature>
<sequence length="594" mass="67011">MSHHLPLCRDFRLVQKPNNAEEPIGMIFSPGFFGSWSFKRQDKENLSCMSDPPLHPPFTPIRIPELAQDDNGNFFALNPDGQWVPYHGPIPLSLLYHQHPPSSQQPPSAPESVNRRLPPANDLNRGGPHSPIEHAFQQPQYQFSIRPVEQPIPIDPALQPRPELVPNGEGRDSPSQGERKETADGKGKKRQHVSSGSDNDSEPAAKRGRPAGSSNYAKEDVRKMFEIIRKVLPVGQKGWKEVERLYNEWARANKRAERPPKALENKYKQYLRQKKPTGSASCPPEVKQAHEIEDLINARVGTRDVSDSEFDDTSNSPSSNNDDDVVRTATARRAPTPPLPSRKTKSRARGGDLANTLATAFDPAAQQAREEARARRSFENTQILTLSQQLRDSQATAETLRTQVNLLQNRIHDLERNHEREELRREMMEFARAESREHSRTPFRRPPGYRSRKREPGIDRSDGQIRCEKVYSDGGRMTYWVSDPSTDEHYDSDEENHPPYAYDRKAYNTFDSDPRPSRLRRPVSRRRSPTPGPSRWSGRLPSLSPPRAATSAAPSAPVTGNAVELVVTPQQGPSVSFLVSPTKPLHLDRAFKDS</sequence>
<feature type="region of interest" description="Disordered" evidence="2">
    <location>
        <begin position="573"/>
        <end position="594"/>
    </location>
</feature>
<keyword evidence="5" id="KW-1185">Reference proteome</keyword>
<evidence type="ECO:0000259" key="3">
    <source>
        <dbReference type="Pfam" id="PF20681"/>
    </source>
</evidence>
<dbReference type="Pfam" id="PF20681">
    <property type="entry name" value="DUF6818"/>
    <property type="match status" value="1"/>
</dbReference>
<dbReference type="Proteomes" id="UP001362999">
    <property type="component" value="Unassembled WGS sequence"/>
</dbReference>
<feature type="region of interest" description="Disordered" evidence="2">
    <location>
        <begin position="431"/>
        <end position="558"/>
    </location>
</feature>
<feature type="compositionally biased region" description="Basic and acidic residues" evidence="2">
    <location>
        <begin position="502"/>
        <end position="516"/>
    </location>
</feature>
<name>A0AAW0AJD2_9AGAR</name>
<dbReference type="PANTHER" id="PTHR34409">
    <property type="entry name" value="SET DOMAIN-CONTAINING PROTEIN"/>
    <property type="match status" value="1"/>
</dbReference>
<feature type="region of interest" description="Disordered" evidence="2">
    <location>
        <begin position="152"/>
        <end position="217"/>
    </location>
</feature>
<feature type="compositionally biased region" description="Low complexity" evidence="2">
    <location>
        <begin position="533"/>
        <end position="557"/>
    </location>
</feature>
<feature type="region of interest" description="Disordered" evidence="2">
    <location>
        <begin position="302"/>
        <end position="349"/>
    </location>
</feature>
<evidence type="ECO:0000256" key="1">
    <source>
        <dbReference type="SAM" id="Coils"/>
    </source>
</evidence>
<feature type="compositionally biased region" description="Basic and acidic residues" evidence="2">
    <location>
        <begin position="169"/>
        <end position="186"/>
    </location>
</feature>
<feature type="coiled-coil region" evidence="1">
    <location>
        <begin position="390"/>
        <end position="424"/>
    </location>
</feature>
<accession>A0AAW0AJD2</accession>
<feature type="domain" description="DUF6818" evidence="3">
    <location>
        <begin position="233"/>
        <end position="310"/>
    </location>
</feature>
<feature type="compositionally biased region" description="Basic residues" evidence="2">
    <location>
        <begin position="517"/>
        <end position="528"/>
    </location>
</feature>
<evidence type="ECO:0000313" key="4">
    <source>
        <dbReference type="EMBL" id="KAK7013012.1"/>
    </source>
</evidence>
<dbReference type="InterPro" id="IPR049203">
    <property type="entry name" value="DUF6818"/>
</dbReference>
<keyword evidence="1" id="KW-0175">Coiled coil</keyword>
<comment type="caution">
    <text evidence="4">The sequence shown here is derived from an EMBL/GenBank/DDBJ whole genome shotgun (WGS) entry which is preliminary data.</text>
</comment>
<organism evidence="4 5">
    <name type="scientific">Favolaschia claudopus</name>
    <dbReference type="NCBI Taxonomy" id="2862362"/>
    <lineage>
        <taxon>Eukaryota</taxon>
        <taxon>Fungi</taxon>
        <taxon>Dikarya</taxon>
        <taxon>Basidiomycota</taxon>
        <taxon>Agaricomycotina</taxon>
        <taxon>Agaricomycetes</taxon>
        <taxon>Agaricomycetidae</taxon>
        <taxon>Agaricales</taxon>
        <taxon>Marasmiineae</taxon>
        <taxon>Mycenaceae</taxon>
        <taxon>Favolaschia</taxon>
    </lineage>
</organism>
<dbReference type="AlphaFoldDB" id="A0AAW0AJD2"/>
<feature type="compositionally biased region" description="Basic and acidic residues" evidence="2">
    <location>
        <begin position="454"/>
        <end position="471"/>
    </location>
</feature>
<dbReference type="EMBL" id="JAWWNJ010000061">
    <property type="protein sequence ID" value="KAK7013012.1"/>
    <property type="molecule type" value="Genomic_DNA"/>
</dbReference>
<protein>
    <recommendedName>
        <fullName evidence="3">DUF6818 domain-containing protein</fullName>
    </recommendedName>
</protein>
<reference evidence="4 5" key="1">
    <citation type="journal article" date="2024" name="J Genomics">
        <title>Draft genome sequencing and assembly of Favolaschia claudopus CIRM-BRFM 2984 isolated from oak limbs.</title>
        <authorList>
            <person name="Navarro D."/>
            <person name="Drula E."/>
            <person name="Chaduli D."/>
            <person name="Cazenave R."/>
            <person name="Ahrendt S."/>
            <person name="Wang J."/>
            <person name="Lipzen A."/>
            <person name="Daum C."/>
            <person name="Barry K."/>
            <person name="Grigoriev I.V."/>
            <person name="Favel A."/>
            <person name="Rosso M.N."/>
            <person name="Martin F."/>
        </authorList>
    </citation>
    <scope>NUCLEOTIDE SEQUENCE [LARGE SCALE GENOMIC DNA]</scope>
    <source>
        <strain evidence="4 5">CIRM-BRFM 2984</strain>
    </source>
</reference>
<feature type="compositionally biased region" description="Basic and acidic residues" evidence="2">
    <location>
        <begin position="431"/>
        <end position="440"/>
    </location>
</feature>
<evidence type="ECO:0000313" key="5">
    <source>
        <dbReference type="Proteomes" id="UP001362999"/>
    </source>
</evidence>
<proteinExistence type="predicted"/>
<dbReference type="PANTHER" id="PTHR34409:SF1">
    <property type="entry name" value="MYB-LIKE DOMAIN-CONTAINING PROTEIN"/>
    <property type="match status" value="1"/>
</dbReference>
<evidence type="ECO:0000256" key="2">
    <source>
        <dbReference type="SAM" id="MobiDB-lite"/>
    </source>
</evidence>
<feature type="compositionally biased region" description="Basic and acidic residues" evidence="2">
    <location>
        <begin position="585"/>
        <end position="594"/>
    </location>
</feature>
<gene>
    <name evidence="4" type="ORF">R3P38DRAFT_3581650</name>
</gene>